<evidence type="ECO:0000313" key="2">
    <source>
        <dbReference type="Proteomes" id="UP000765509"/>
    </source>
</evidence>
<reference evidence="1" key="1">
    <citation type="submission" date="2021-03" db="EMBL/GenBank/DDBJ databases">
        <title>Draft genome sequence of rust myrtle Austropuccinia psidii MF-1, a brazilian biotype.</title>
        <authorList>
            <person name="Quecine M.C."/>
            <person name="Pachon D.M.R."/>
            <person name="Bonatelli M.L."/>
            <person name="Correr F.H."/>
            <person name="Franceschini L.M."/>
            <person name="Leite T.F."/>
            <person name="Margarido G.R.A."/>
            <person name="Almeida C.A."/>
            <person name="Ferrarezi J.A."/>
            <person name="Labate C.A."/>
        </authorList>
    </citation>
    <scope>NUCLEOTIDE SEQUENCE</scope>
    <source>
        <strain evidence="1">MF-1</strain>
    </source>
</reference>
<dbReference type="Proteomes" id="UP000765509">
    <property type="component" value="Unassembled WGS sequence"/>
</dbReference>
<sequence length="105" mass="12373">MDKIGKANLNMPKLELPFSHIRSLVRLKEEIKNPVIADLNHQDNSQVLVKEGPQLKKWPRFIGEGEYYNMSFIKPIDMLQDYEITDELITTRIPSLLEKSSKRWY</sequence>
<comment type="caution">
    <text evidence="1">The sequence shown here is derived from an EMBL/GenBank/DDBJ whole genome shotgun (WGS) entry which is preliminary data.</text>
</comment>
<evidence type="ECO:0000313" key="1">
    <source>
        <dbReference type="EMBL" id="MBW0523729.1"/>
    </source>
</evidence>
<gene>
    <name evidence="1" type="ORF">O181_063444</name>
</gene>
<dbReference type="EMBL" id="AVOT02030531">
    <property type="protein sequence ID" value="MBW0523729.1"/>
    <property type="molecule type" value="Genomic_DNA"/>
</dbReference>
<keyword evidence="2" id="KW-1185">Reference proteome</keyword>
<protein>
    <submittedName>
        <fullName evidence="1">Uncharacterized protein</fullName>
    </submittedName>
</protein>
<proteinExistence type="predicted"/>
<accession>A0A9Q3EMG7</accession>
<name>A0A9Q3EMG7_9BASI</name>
<organism evidence="1 2">
    <name type="scientific">Austropuccinia psidii MF-1</name>
    <dbReference type="NCBI Taxonomy" id="1389203"/>
    <lineage>
        <taxon>Eukaryota</taxon>
        <taxon>Fungi</taxon>
        <taxon>Dikarya</taxon>
        <taxon>Basidiomycota</taxon>
        <taxon>Pucciniomycotina</taxon>
        <taxon>Pucciniomycetes</taxon>
        <taxon>Pucciniales</taxon>
        <taxon>Sphaerophragmiaceae</taxon>
        <taxon>Austropuccinia</taxon>
    </lineage>
</organism>
<dbReference type="OrthoDB" id="2517970at2759"/>
<dbReference type="AlphaFoldDB" id="A0A9Q3EMG7"/>